<keyword evidence="2" id="KW-1003">Cell membrane</keyword>
<dbReference type="AlphaFoldDB" id="A0A1B8R2K4"/>
<feature type="transmembrane region" description="Helical" evidence="6">
    <location>
        <begin position="337"/>
        <end position="362"/>
    </location>
</feature>
<keyword evidence="4 6" id="KW-1133">Transmembrane helix</keyword>
<feature type="transmembrane region" description="Helical" evidence="6">
    <location>
        <begin position="247"/>
        <end position="268"/>
    </location>
</feature>
<keyword evidence="5 6" id="KW-0472">Membrane</keyword>
<feature type="transmembrane region" description="Helical" evidence="6">
    <location>
        <begin position="169"/>
        <end position="191"/>
    </location>
</feature>
<dbReference type="EMBL" id="KX491894">
    <property type="protein sequence ID" value="AOO94258.1"/>
    <property type="molecule type" value="Genomic_DNA"/>
</dbReference>
<dbReference type="GO" id="GO:0022857">
    <property type="term" value="F:transmembrane transporter activity"/>
    <property type="evidence" value="ECO:0007669"/>
    <property type="project" value="InterPro"/>
</dbReference>
<reference evidence="8" key="2">
    <citation type="journal article" date="2016" name="Front. Microbiol.">
        <title>The Regulatory Protein RosR Affects Rhizobium leguminosarum bv. trifolii Protein Profiles, Cell Surface Properties, and Symbiosis with Clover.</title>
        <authorList>
            <person name="Rachwal K."/>
            <person name="Boguszewska A."/>
            <person name="Kopcinska J."/>
            <person name="Karas M."/>
            <person name="Tchorzewski M."/>
            <person name="Janczarek M."/>
        </authorList>
    </citation>
    <scope>NUCLEOTIDE SEQUENCE</scope>
    <source>
        <strain evidence="8">Rt24.2</strain>
    </source>
</reference>
<reference evidence="8" key="1">
    <citation type="journal article" date="2015" name="BMC Genomics">
        <title>Transcriptome profiling of a Rhizobium leguminosarum bv. trifolii rosR mutant reveals the role of the transcriptional regulator RosR in motility, synthesis of cell-surface components, and other cellular processes.</title>
        <authorList>
            <person name="Rachwal K."/>
            <person name="Matczynska E."/>
            <person name="Janczarek M."/>
        </authorList>
    </citation>
    <scope>NUCLEOTIDE SEQUENCE</scope>
    <source>
        <strain evidence="8">Rt24.2</strain>
    </source>
</reference>
<organism evidence="8">
    <name type="scientific">Rhizobium leguminosarum bv. trifolii</name>
    <dbReference type="NCBI Taxonomy" id="386"/>
    <lineage>
        <taxon>Bacteria</taxon>
        <taxon>Pseudomonadati</taxon>
        <taxon>Pseudomonadota</taxon>
        <taxon>Alphaproteobacteria</taxon>
        <taxon>Hyphomicrobiales</taxon>
        <taxon>Rhizobiaceae</taxon>
        <taxon>Rhizobium/Agrobacterium group</taxon>
        <taxon>Rhizobium</taxon>
    </lineage>
</organism>
<dbReference type="SUPFAM" id="SSF103473">
    <property type="entry name" value="MFS general substrate transporter"/>
    <property type="match status" value="1"/>
</dbReference>
<feature type="transmembrane region" description="Helical" evidence="6">
    <location>
        <begin position="212"/>
        <end position="235"/>
    </location>
</feature>
<evidence type="ECO:0000256" key="1">
    <source>
        <dbReference type="ARBA" id="ARBA00004651"/>
    </source>
</evidence>
<feature type="transmembrane region" description="Helical" evidence="6">
    <location>
        <begin position="141"/>
        <end position="163"/>
    </location>
</feature>
<evidence type="ECO:0000256" key="3">
    <source>
        <dbReference type="ARBA" id="ARBA00022692"/>
    </source>
</evidence>
<evidence type="ECO:0000256" key="4">
    <source>
        <dbReference type="ARBA" id="ARBA00022989"/>
    </source>
</evidence>
<dbReference type="PANTHER" id="PTHR43124:SF5">
    <property type="entry name" value="PURINE RIBONUCLEOSIDE EFFLUX PUMP NEPI"/>
    <property type="match status" value="1"/>
</dbReference>
<feature type="transmembrane region" description="Helical" evidence="6">
    <location>
        <begin position="275"/>
        <end position="294"/>
    </location>
</feature>
<dbReference type="InterPro" id="IPR036259">
    <property type="entry name" value="MFS_trans_sf"/>
</dbReference>
<sequence>MLMKTTPGEATAANWSAVVAMSLCVFVLIASEFLPVSLLTPIAGELTLSEGQAGQAISVSGIFAVATSLFISFVSRGLDRKTVLLSLVALMCGSGAGVGLAPNYTVLMVGRALLGVVIGGFWSMSTATIMRLVPEIEVPRALAFLNGGNALAATIAAPLGSFLGGLIGWRGAFLCVVPLAAVAACWLAFSLPRMQGGSASGATATFRLLGRPAVAVGMAAVFFLFMGQFALFTYLRPFLETVTHVGVPMLSLLLLIVGIAGFAGTMFIGQLLNKTLYGVLVFAPLFMALIAIALSLSGGWIFATAMLLALWGLATSGPVGWGVWLTRSMPRDAEAGGGLMVANIQFAITLGATIGGVLFDAFGYEATFLTSAGILVVGALLACLSYRLSRNEI</sequence>
<dbReference type="PROSITE" id="PS50850">
    <property type="entry name" value="MFS"/>
    <property type="match status" value="1"/>
</dbReference>
<dbReference type="CDD" id="cd17324">
    <property type="entry name" value="MFS_NepI_like"/>
    <property type="match status" value="1"/>
</dbReference>
<name>A0A1B8R2K4_RHILT</name>
<dbReference type="InterPro" id="IPR011701">
    <property type="entry name" value="MFS"/>
</dbReference>
<feature type="domain" description="Major facilitator superfamily (MFS) profile" evidence="7">
    <location>
        <begin position="17"/>
        <end position="390"/>
    </location>
</feature>
<evidence type="ECO:0000256" key="6">
    <source>
        <dbReference type="SAM" id="Phobius"/>
    </source>
</evidence>
<feature type="transmembrane region" description="Helical" evidence="6">
    <location>
        <begin position="82"/>
        <end position="102"/>
    </location>
</feature>
<dbReference type="GO" id="GO:0005886">
    <property type="term" value="C:plasma membrane"/>
    <property type="evidence" value="ECO:0007669"/>
    <property type="project" value="UniProtKB-SubCell"/>
</dbReference>
<evidence type="ECO:0000259" key="7">
    <source>
        <dbReference type="PROSITE" id="PS50850"/>
    </source>
</evidence>
<evidence type="ECO:0000256" key="5">
    <source>
        <dbReference type="ARBA" id="ARBA00023136"/>
    </source>
</evidence>
<feature type="transmembrane region" description="Helical" evidence="6">
    <location>
        <begin position="54"/>
        <end position="75"/>
    </location>
</feature>
<dbReference type="Pfam" id="PF07690">
    <property type="entry name" value="MFS_1"/>
    <property type="match status" value="1"/>
</dbReference>
<evidence type="ECO:0000313" key="8">
    <source>
        <dbReference type="EMBL" id="AOO94258.1"/>
    </source>
</evidence>
<feature type="transmembrane region" description="Helical" evidence="6">
    <location>
        <begin position="368"/>
        <end position="388"/>
    </location>
</feature>
<feature type="transmembrane region" description="Helical" evidence="6">
    <location>
        <begin position="12"/>
        <end position="34"/>
    </location>
</feature>
<dbReference type="RefSeq" id="WP_065277892.1">
    <property type="nucleotide sequence ID" value="NZ_MAMO01000175.1"/>
</dbReference>
<dbReference type="PANTHER" id="PTHR43124">
    <property type="entry name" value="PURINE EFFLUX PUMP PBUE"/>
    <property type="match status" value="1"/>
</dbReference>
<accession>A0A1B8R2K4</accession>
<comment type="subcellular location">
    <subcellularLocation>
        <location evidence="1">Cell membrane</location>
        <topology evidence="1">Multi-pass membrane protein</topology>
    </subcellularLocation>
</comment>
<dbReference type="InterPro" id="IPR050189">
    <property type="entry name" value="MFS_Efflux_Transporters"/>
</dbReference>
<feature type="transmembrane region" description="Helical" evidence="6">
    <location>
        <begin position="108"/>
        <end position="129"/>
    </location>
</feature>
<dbReference type="InterPro" id="IPR020846">
    <property type="entry name" value="MFS_dom"/>
</dbReference>
<evidence type="ECO:0000256" key="2">
    <source>
        <dbReference type="ARBA" id="ARBA00022475"/>
    </source>
</evidence>
<dbReference type="Gene3D" id="1.20.1250.20">
    <property type="entry name" value="MFS general substrate transporter like domains"/>
    <property type="match status" value="1"/>
</dbReference>
<keyword evidence="3 6" id="KW-0812">Transmembrane</keyword>
<proteinExistence type="predicted"/>
<protein>
    <submittedName>
        <fullName evidence="8">Transcriptional regulator</fullName>
    </submittedName>
</protein>
<feature type="transmembrane region" description="Helical" evidence="6">
    <location>
        <begin position="300"/>
        <end position="325"/>
    </location>
</feature>